<organism evidence="1 2">
    <name type="scientific">Bodo saltans</name>
    <name type="common">Flagellated protozoan</name>
    <dbReference type="NCBI Taxonomy" id="75058"/>
    <lineage>
        <taxon>Eukaryota</taxon>
        <taxon>Discoba</taxon>
        <taxon>Euglenozoa</taxon>
        <taxon>Kinetoplastea</taxon>
        <taxon>Metakinetoplastina</taxon>
        <taxon>Eubodonida</taxon>
        <taxon>Bodonidae</taxon>
        <taxon>Bodo</taxon>
    </lineage>
</organism>
<name>A0A0S4JAP8_BODSA</name>
<proteinExistence type="predicted"/>
<accession>A0A0S4JAP8</accession>
<dbReference type="PANTHER" id="PTHR34724:SF2">
    <property type="entry name" value="OS12G0596101 PROTEIN"/>
    <property type="match status" value="1"/>
</dbReference>
<evidence type="ECO:0000313" key="1">
    <source>
        <dbReference type="EMBL" id="CUG87277.1"/>
    </source>
</evidence>
<dbReference type="OrthoDB" id="88410at2759"/>
<dbReference type="AlphaFoldDB" id="A0A0S4JAP8"/>
<gene>
    <name evidence="1" type="ORF">BSAL_01195</name>
</gene>
<protein>
    <submittedName>
        <fullName evidence="1">Uncharacterized protein</fullName>
    </submittedName>
</protein>
<dbReference type="Proteomes" id="UP000051952">
    <property type="component" value="Unassembled WGS sequence"/>
</dbReference>
<dbReference type="PANTHER" id="PTHR34724">
    <property type="entry name" value="OS12G0596101 PROTEIN"/>
    <property type="match status" value="1"/>
</dbReference>
<feature type="non-terminal residue" evidence="1">
    <location>
        <position position="1"/>
    </location>
</feature>
<dbReference type="VEuPathDB" id="TriTrypDB:BSAL_01195"/>
<reference evidence="2" key="1">
    <citation type="submission" date="2015-09" db="EMBL/GenBank/DDBJ databases">
        <authorList>
            <consortium name="Pathogen Informatics"/>
        </authorList>
    </citation>
    <scope>NUCLEOTIDE SEQUENCE [LARGE SCALE GENOMIC DNA]</scope>
    <source>
        <strain evidence="2">Lake Konstanz</strain>
    </source>
</reference>
<dbReference type="EMBL" id="CYKH01001485">
    <property type="protein sequence ID" value="CUG87277.1"/>
    <property type="molecule type" value="Genomic_DNA"/>
</dbReference>
<sequence>YSTYHLFSFVNALGVSFKCPPRFTHGIIFSNPLHVTTVPSVSTNTGLLKCDCDHLNVALLSSHSINRNLQHTATSMCFAVKCDKCGKTTWSGCGQHVETVKASVPADQWCTCPR</sequence>
<evidence type="ECO:0000313" key="2">
    <source>
        <dbReference type="Proteomes" id="UP000051952"/>
    </source>
</evidence>
<keyword evidence="2" id="KW-1185">Reference proteome</keyword>